<protein>
    <recommendedName>
        <fullName evidence="2">glycine--tRNA ligase</fullName>
        <ecNumber evidence="2">6.1.1.14</ecNumber>
    </recommendedName>
</protein>
<feature type="non-terminal residue" evidence="9">
    <location>
        <position position="281"/>
    </location>
</feature>
<evidence type="ECO:0000256" key="1">
    <source>
        <dbReference type="ARBA" id="ARBA00008226"/>
    </source>
</evidence>
<dbReference type="AlphaFoldDB" id="A0A6G2DC83"/>
<dbReference type="PANTHER" id="PTHR30075:SF2">
    <property type="entry name" value="GLYCINE--TRNA LIGASE, CHLOROPLASTIC_MITOCHONDRIAL 2"/>
    <property type="match status" value="1"/>
</dbReference>
<keyword evidence="4" id="KW-0547">Nucleotide-binding</keyword>
<evidence type="ECO:0000256" key="4">
    <source>
        <dbReference type="ARBA" id="ARBA00022741"/>
    </source>
</evidence>
<evidence type="ECO:0000256" key="6">
    <source>
        <dbReference type="ARBA" id="ARBA00022917"/>
    </source>
</evidence>
<dbReference type="InterPro" id="IPR015944">
    <property type="entry name" value="Gly-tRNA-synth_bsu"/>
</dbReference>
<evidence type="ECO:0000313" key="10">
    <source>
        <dbReference type="Proteomes" id="UP000483094"/>
    </source>
</evidence>
<accession>A0A6G2DC83</accession>
<feature type="non-terminal residue" evidence="9">
    <location>
        <position position="1"/>
    </location>
</feature>
<evidence type="ECO:0000256" key="5">
    <source>
        <dbReference type="ARBA" id="ARBA00022840"/>
    </source>
</evidence>
<dbReference type="EC" id="6.1.1.14" evidence="2"/>
<proteinExistence type="inferred from homology"/>
<evidence type="ECO:0000256" key="2">
    <source>
        <dbReference type="ARBA" id="ARBA00012829"/>
    </source>
</evidence>
<dbReference type="PANTHER" id="PTHR30075">
    <property type="entry name" value="GLYCYL-TRNA SYNTHETASE"/>
    <property type="match status" value="1"/>
</dbReference>
<dbReference type="Pfam" id="PF02092">
    <property type="entry name" value="tRNA_synt_2f"/>
    <property type="match status" value="1"/>
</dbReference>
<sequence length="281" mass="31839">STPRRLAVRVTGLSDKQSDLTEDFKGPAKKIALDSDGNFTKAAQGFVRGKGLTVEDIEFREIKGEEYVYVTKEEVGQAVEAIVPGVVDVLKSLTFPVSMHWAGNSFEYIRPVHTLTVLLDEQEFDLDFLDIKGSRVSRGHRFLGKETKIQSALSYEEDLRKQFVIADPCEREQMIVDQIKEIEAKHGVRIEIDADLLNEVLNLVEYPTAFMGSFDAKYLEVPEEVLVTSMKEHQRYFVVRDQDGKLLPNFISVRNGNAERLKNVIKGNEKVLVARLEDGEF</sequence>
<dbReference type="PRINTS" id="PR01045">
    <property type="entry name" value="TRNASYNTHGB"/>
</dbReference>
<keyword evidence="3 9" id="KW-0436">Ligase</keyword>
<dbReference type="Proteomes" id="UP000483094">
    <property type="component" value="Unassembled WGS sequence"/>
</dbReference>
<dbReference type="NCBIfam" id="TIGR00211">
    <property type="entry name" value="glyS"/>
    <property type="match status" value="1"/>
</dbReference>
<keyword evidence="7" id="KW-0030">Aminoacyl-tRNA synthetase</keyword>
<comment type="caution">
    <text evidence="9">The sequence shown here is derived from an EMBL/GenBank/DDBJ whole genome shotgun (WGS) entry which is preliminary data.</text>
</comment>
<keyword evidence="5" id="KW-0067">ATP-binding</keyword>
<dbReference type="GO" id="GO:0005524">
    <property type="term" value="F:ATP binding"/>
    <property type="evidence" value="ECO:0007669"/>
    <property type="project" value="UniProtKB-KW"/>
</dbReference>
<evidence type="ECO:0000256" key="7">
    <source>
        <dbReference type="ARBA" id="ARBA00023146"/>
    </source>
</evidence>
<dbReference type="GO" id="GO:0006426">
    <property type="term" value="P:glycyl-tRNA aminoacylation"/>
    <property type="evidence" value="ECO:0007669"/>
    <property type="project" value="InterPro"/>
</dbReference>
<evidence type="ECO:0000313" key="9">
    <source>
        <dbReference type="EMBL" id="MTV73878.1"/>
    </source>
</evidence>
<comment type="catalytic activity">
    <reaction evidence="8">
        <text>tRNA(Gly) + glycine + ATP = glycyl-tRNA(Gly) + AMP + diphosphate</text>
        <dbReference type="Rhea" id="RHEA:16013"/>
        <dbReference type="Rhea" id="RHEA-COMP:9664"/>
        <dbReference type="Rhea" id="RHEA-COMP:9683"/>
        <dbReference type="ChEBI" id="CHEBI:30616"/>
        <dbReference type="ChEBI" id="CHEBI:33019"/>
        <dbReference type="ChEBI" id="CHEBI:57305"/>
        <dbReference type="ChEBI" id="CHEBI:78442"/>
        <dbReference type="ChEBI" id="CHEBI:78522"/>
        <dbReference type="ChEBI" id="CHEBI:456215"/>
        <dbReference type="EC" id="6.1.1.14"/>
    </reaction>
</comment>
<comment type="similarity">
    <text evidence="1">Belongs to the class-II aminoacyl-tRNA synthetase family.</text>
</comment>
<gene>
    <name evidence="9" type="primary">glyS</name>
    <name evidence="9" type="ORF">GM540_07780</name>
</gene>
<dbReference type="InterPro" id="IPR006194">
    <property type="entry name" value="Gly-tRNA-synth_heterodimer"/>
</dbReference>
<dbReference type="GO" id="GO:0004820">
    <property type="term" value="F:glycine-tRNA ligase activity"/>
    <property type="evidence" value="ECO:0007669"/>
    <property type="project" value="UniProtKB-EC"/>
</dbReference>
<evidence type="ECO:0000256" key="8">
    <source>
        <dbReference type="ARBA" id="ARBA00047937"/>
    </source>
</evidence>
<organism evidence="9 10">
    <name type="scientific">Streptococcus pneumoniae</name>
    <dbReference type="NCBI Taxonomy" id="1313"/>
    <lineage>
        <taxon>Bacteria</taxon>
        <taxon>Bacillati</taxon>
        <taxon>Bacillota</taxon>
        <taxon>Bacilli</taxon>
        <taxon>Lactobacillales</taxon>
        <taxon>Streptococcaceae</taxon>
        <taxon>Streptococcus</taxon>
    </lineage>
</organism>
<dbReference type="EMBL" id="WNHQ01000682">
    <property type="protein sequence ID" value="MTV73878.1"/>
    <property type="molecule type" value="Genomic_DNA"/>
</dbReference>
<dbReference type="GO" id="GO:0005829">
    <property type="term" value="C:cytosol"/>
    <property type="evidence" value="ECO:0007669"/>
    <property type="project" value="TreeGrafter"/>
</dbReference>
<reference evidence="9 10" key="1">
    <citation type="submission" date="2019-11" db="EMBL/GenBank/DDBJ databases">
        <title>Growth characteristics of pneumococcus vary with the chemical composition of the capsule and with environmental conditions.</title>
        <authorList>
            <person name="Tothpal A."/>
            <person name="Desobry K."/>
            <person name="Joshi S."/>
            <person name="Wyllie A.L."/>
            <person name="Weinberger D.M."/>
        </authorList>
    </citation>
    <scope>NUCLEOTIDE SEQUENCE [LARGE SCALE GENOMIC DNA]</scope>
    <source>
        <strain evidence="10">pnumococcus19F</strain>
    </source>
</reference>
<name>A0A6G2DC83_STREE</name>
<keyword evidence="6" id="KW-0648">Protein biosynthesis</keyword>
<evidence type="ECO:0000256" key="3">
    <source>
        <dbReference type="ARBA" id="ARBA00022598"/>
    </source>
</evidence>